<dbReference type="GeneID" id="54366629"/>
<dbReference type="InterPro" id="IPR050316">
    <property type="entry name" value="Tyrosinase/Hemocyanin"/>
</dbReference>
<comment type="cofactor">
    <cofactor evidence="1">
        <name>Cu(2+)</name>
        <dbReference type="ChEBI" id="CHEBI:29036"/>
    </cofactor>
</comment>
<dbReference type="InterPro" id="IPR002227">
    <property type="entry name" value="Tyrosinase_Cu-bd"/>
</dbReference>
<sequence length="672" mass="75517">MASEWSEYLANGIPVAEGETIPNRKEIRSLTDAELYVYVKGLRLFYDVDKQDPLSYFQIAGIHGLPYENWPTNEAWNDIPVRKVDPNPNAPERDFGGFCTHSSILFLTWHRPYLALFESALYKHVQEAARLVDDQDPLKSEYLAAAKSFRMPYWDWALPRDIGSVFPLFALTDDGLPGDIKSKAKLDYNPLFKYVFPAEDGASAEEQAAWDALTYKGKGEVVRYPLGRQPSDGEKGDMENALETFFAQQESTLPPPGQNLTERITYLLQGYSEFGPFSHNRYFPPTDKDDPTMDANKYGSVEDVHNYLHDLIGGGGQMGDPATSAFDPIFWLHHTNIDRLLAIWQGLWQEDNKADTWVTPQPNGKANIVQLQKDEQTVLTKLYPFRPTPTTWYDSNTMKQTKDFGYYYPETAGTTYPIDETAKTALRAKITALYPSPARLFVMSKKGLDGAEKTLLPKAEIVKSVESESAPVAVTAATSRKLKDLIPANDKHLEWLVNIKAEKHALGGDYSVFIFLGPPDDAQPSQWQFSPLYVGAFYPFGQSNETSCANCRDAQRDHTNITGQIPLTLALMERYLVDIIPDMQHSTVVEYLKVNLHWRVRKNGRKLDNRSDVDGLKVFVVTNEVTLPEHESRLPDYAYDVTPVLEITTKEDGSGGRGEGTGLTNADVPSAP</sequence>
<evidence type="ECO:0000259" key="13">
    <source>
        <dbReference type="PROSITE" id="PS00498"/>
    </source>
</evidence>
<dbReference type="Gene3D" id="1.10.1280.10">
    <property type="entry name" value="Di-copper center containing domain from catechol oxidase"/>
    <property type="match status" value="1"/>
</dbReference>
<dbReference type="GO" id="GO:0042438">
    <property type="term" value="P:melanin biosynthetic process"/>
    <property type="evidence" value="ECO:0007669"/>
    <property type="project" value="UniProtKB-KW"/>
</dbReference>
<evidence type="ECO:0000313" key="15">
    <source>
        <dbReference type="RefSeq" id="XP_033456525.1"/>
    </source>
</evidence>
<gene>
    <name evidence="15" type="ORF">K489DRAFT_67485</name>
</gene>
<dbReference type="PANTHER" id="PTHR11474">
    <property type="entry name" value="TYROSINASE FAMILY MEMBER"/>
    <property type="match status" value="1"/>
</dbReference>
<dbReference type="OrthoDB" id="6132182at2759"/>
<feature type="domain" description="Tyrosinase copper-binding" evidence="13">
    <location>
        <begin position="327"/>
        <end position="338"/>
    </location>
</feature>
<dbReference type="PRINTS" id="PR00092">
    <property type="entry name" value="TYROSINASE"/>
</dbReference>
<protein>
    <recommendedName>
        <fullName evidence="3">tyrosinase</fullName>
        <ecNumber evidence="3">1.14.18.1</ecNumber>
    </recommendedName>
</protein>
<evidence type="ECO:0000256" key="6">
    <source>
        <dbReference type="ARBA" id="ARBA00023008"/>
    </source>
</evidence>
<evidence type="ECO:0000256" key="11">
    <source>
        <dbReference type="SAM" id="MobiDB-lite"/>
    </source>
</evidence>
<dbReference type="Proteomes" id="UP000504637">
    <property type="component" value="Unplaced"/>
</dbReference>
<accession>A0A6J3LW51</accession>
<keyword evidence="14" id="KW-1185">Reference proteome</keyword>
<evidence type="ECO:0000256" key="1">
    <source>
        <dbReference type="ARBA" id="ARBA00001973"/>
    </source>
</evidence>
<comment type="similarity">
    <text evidence="2">Belongs to the tyrosinase family.</text>
</comment>
<reference evidence="15" key="1">
    <citation type="submission" date="2020-01" db="EMBL/GenBank/DDBJ databases">
        <authorList>
            <consortium name="DOE Joint Genome Institute"/>
            <person name="Haridas S."/>
            <person name="Albert R."/>
            <person name="Binder M."/>
            <person name="Bloem J."/>
            <person name="Labutti K."/>
            <person name="Salamov A."/>
            <person name="Andreopoulos B."/>
            <person name="Baker S.E."/>
            <person name="Barry K."/>
            <person name="Bills G."/>
            <person name="Bluhm B.H."/>
            <person name="Cannon C."/>
            <person name="Castanera R."/>
            <person name="Culley D.E."/>
            <person name="Daum C."/>
            <person name="Ezra D."/>
            <person name="Gonzalez J.B."/>
            <person name="Henrissat B."/>
            <person name="Kuo A."/>
            <person name="Liang C."/>
            <person name="Lipzen A."/>
            <person name="Lutzoni F."/>
            <person name="Magnuson J."/>
            <person name="Mondo S."/>
            <person name="Nolan M."/>
            <person name="Ohm R."/>
            <person name="Pangilinan J."/>
            <person name="Park H.-J."/>
            <person name="Ramirez L."/>
            <person name="Alfaro M."/>
            <person name="Sun H."/>
            <person name="Tritt A."/>
            <person name="Yoshinaga Y."/>
            <person name="Zwiers L.-H."/>
            <person name="Turgeon B.G."/>
            <person name="Goodwin S.B."/>
            <person name="Spatafora J.W."/>
            <person name="Crous P.W."/>
            <person name="Grigoriev I.V."/>
        </authorList>
    </citation>
    <scope>NUCLEOTIDE SEQUENCE</scope>
    <source>
        <strain evidence="15">CBS 342.82</strain>
    </source>
</reference>
<keyword evidence="4" id="KW-0479">Metal-binding</keyword>
<dbReference type="SUPFAM" id="SSF48056">
    <property type="entry name" value="Di-copper centre-containing domain"/>
    <property type="match status" value="1"/>
</dbReference>
<dbReference type="GO" id="GO:0046872">
    <property type="term" value="F:metal ion binding"/>
    <property type="evidence" value="ECO:0007669"/>
    <property type="project" value="UniProtKB-KW"/>
</dbReference>
<dbReference type="AlphaFoldDB" id="A0A6J3LW51"/>
<evidence type="ECO:0000256" key="3">
    <source>
        <dbReference type="ARBA" id="ARBA00011906"/>
    </source>
</evidence>
<dbReference type="RefSeq" id="XP_033456525.1">
    <property type="nucleotide sequence ID" value="XM_033608828.1"/>
</dbReference>
<evidence type="ECO:0000256" key="8">
    <source>
        <dbReference type="ARBA" id="ARBA00023101"/>
    </source>
</evidence>
<feature type="region of interest" description="Disordered" evidence="11">
    <location>
        <begin position="649"/>
        <end position="672"/>
    </location>
</feature>
<dbReference type="EC" id="1.14.18.1" evidence="3"/>
<dbReference type="InterPro" id="IPR041640">
    <property type="entry name" value="Tyrosinase_C"/>
</dbReference>
<evidence type="ECO:0000256" key="10">
    <source>
        <dbReference type="ARBA" id="ARBA00048881"/>
    </source>
</evidence>
<evidence type="ECO:0000256" key="7">
    <source>
        <dbReference type="ARBA" id="ARBA00023033"/>
    </source>
</evidence>
<keyword evidence="5" id="KW-0560">Oxidoreductase</keyword>
<comment type="catalytic activity">
    <reaction evidence="9">
        <text>2 L-dopa + O2 = 2 L-dopaquinone + 2 H2O</text>
        <dbReference type="Rhea" id="RHEA:34287"/>
        <dbReference type="ChEBI" id="CHEBI:15377"/>
        <dbReference type="ChEBI" id="CHEBI:15379"/>
        <dbReference type="ChEBI" id="CHEBI:57504"/>
        <dbReference type="ChEBI" id="CHEBI:57924"/>
        <dbReference type="EC" id="1.14.18.1"/>
    </reaction>
</comment>
<evidence type="ECO:0000313" key="14">
    <source>
        <dbReference type="Proteomes" id="UP000504637"/>
    </source>
</evidence>
<keyword evidence="8" id="KW-0470">Melanin biosynthesis</keyword>
<organism evidence="15">
    <name type="scientific">Dissoconium aciculare CBS 342.82</name>
    <dbReference type="NCBI Taxonomy" id="1314786"/>
    <lineage>
        <taxon>Eukaryota</taxon>
        <taxon>Fungi</taxon>
        <taxon>Dikarya</taxon>
        <taxon>Ascomycota</taxon>
        <taxon>Pezizomycotina</taxon>
        <taxon>Dothideomycetes</taxon>
        <taxon>Dothideomycetidae</taxon>
        <taxon>Mycosphaerellales</taxon>
        <taxon>Dissoconiaceae</taxon>
        <taxon>Dissoconium</taxon>
    </lineage>
</organism>
<reference evidence="15" key="3">
    <citation type="submission" date="2025-08" db="UniProtKB">
        <authorList>
            <consortium name="RefSeq"/>
        </authorList>
    </citation>
    <scope>IDENTIFICATION</scope>
    <source>
        <strain evidence="15">CBS 342.82</strain>
    </source>
</reference>
<dbReference type="PROSITE" id="PS00498">
    <property type="entry name" value="TYROSINASE_2"/>
    <property type="match status" value="1"/>
</dbReference>
<dbReference type="PANTHER" id="PTHR11474:SF76">
    <property type="entry name" value="SHKT DOMAIN-CONTAINING PROTEIN"/>
    <property type="match status" value="1"/>
</dbReference>
<evidence type="ECO:0000256" key="4">
    <source>
        <dbReference type="ARBA" id="ARBA00022723"/>
    </source>
</evidence>
<keyword evidence="7" id="KW-0503">Monooxygenase</keyword>
<dbReference type="GO" id="GO:0004503">
    <property type="term" value="F:tyrosinase activity"/>
    <property type="evidence" value="ECO:0007669"/>
    <property type="project" value="UniProtKB-EC"/>
</dbReference>
<dbReference type="PROSITE" id="PS00497">
    <property type="entry name" value="TYROSINASE_1"/>
    <property type="match status" value="1"/>
</dbReference>
<proteinExistence type="inferred from homology"/>
<evidence type="ECO:0000256" key="5">
    <source>
        <dbReference type="ARBA" id="ARBA00023002"/>
    </source>
</evidence>
<dbReference type="Pfam" id="PF18132">
    <property type="entry name" value="Tyrosinase_C"/>
    <property type="match status" value="1"/>
</dbReference>
<evidence type="ECO:0000259" key="12">
    <source>
        <dbReference type="PROSITE" id="PS00497"/>
    </source>
</evidence>
<evidence type="ECO:0000256" key="2">
    <source>
        <dbReference type="ARBA" id="ARBA00009928"/>
    </source>
</evidence>
<evidence type="ECO:0000256" key="9">
    <source>
        <dbReference type="ARBA" id="ARBA00048233"/>
    </source>
</evidence>
<keyword evidence="6" id="KW-0186">Copper</keyword>
<dbReference type="Pfam" id="PF00264">
    <property type="entry name" value="Tyrosinase"/>
    <property type="match status" value="1"/>
</dbReference>
<reference evidence="15" key="2">
    <citation type="submission" date="2020-04" db="EMBL/GenBank/DDBJ databases">
        <authorList>
            <consortium name="NCBI Genome Project"/>
        </authorList>
    </citation>
    <scope>NUCLEOTIDE SEQUENCE</scope>
    <source>
        <strain evidence="15">CBS 342.82</strain>
    </source>
</reference>
<comment type="catalytic activity">
    <reaction evidence="10">
        <text>L-tyrosine + O2 = L-dopaquinone + H2O</text>
        <dbReference type="Rhea" id="RHEA:18117"/>
        <dbReference type="ChEBI" id="CHEBI:15377"/>
        <dbReference type="ChEBI" id="CHEBI:15379"/>
        <dbReference type="ChEBI" id="CHEBI:57924"/>
        <dbReference type="ChEBI" id="CHEBI:58315"/>
        <dbReference type="EC" id="1.14.18.1"/>
    </reaction>
</comment>
<dbReference type="Gene3D" id="2.60.310.20">
    <property type="match status" value="1"/>
</dbReference>
<feature type="domain" description="Tyrosinase copper-binding" evidence="12">
    <location>
        <begin position="101"/>
        <end position="118"/>
    </location>
</feature>
<name>A0A6J3LW51_9PEZI</name>
<dbReference type="InterPro" id="IPR008922">
    <property type="entry name" value="Di-copper_centre_dom_sf"/>
</dbReference>